<dbReference type="Proteomes" id="UP000243739">
    <property type="component" value="Unassembled WGS sequence"/>
</dbReference>
<comment type="caution">
    <text evidence="9">The sequence shown here is derived from an EMBL/GenBank/DDBJ whole genome shotgun (WGS) entry which is preliminary data.</text>
</comment>
<evidence type="ECO:0000256" key="1">
    <source>
        <dbReference type="ARBA" id="ARBA00006272"/>
    </source>
</evidence>
<evidence type="ECO:0000256" key="6">
    <source>
        <dbReference type="PIRNR" id="PIRNR001123"/>
    </source>
</evidence>
<dbReference type="EMBL" id="MIJF01000024">
    <property type="protein sequence ID" value="OEF99342.1"/>
    <property type="molecule type" value="Genomic_DNA"/>
</dbReference>
<evidence type="ECO:0000256" key="3">
    <source>
        <dbReference type="ARBA" id="ARBA00022670"/>
    </source>
</evidence>
<dbReference type="PANTHER" id="PTHR32481:SF21">
    <property type="entry name" value="AMINOPEPTIDASE YSDC-RELATED"/>
    <property type="match status" value="1"/>
</dbReference>
<comment type="similarity">
    <text evidence="1 6">Belongs to the peptidase M42 family.</text>
</comment>
<dbReference type="PANTHER" id="PTHR32481">
    <property type="entry name" value="AMINOPEPTIDASE"/>
    <property type="match status" value="1"/>
</dbReference>
<dbReference type="GO" id="GO:0004177">
    <property type="term" value="F:aminopeptidase activity"/>
    <property type="evidence" value="ECO:0007669"/>
    <property type="project" value="UniProtKB-UniRule"/>
</dbReference>
<dbReference type="InterPro" id="IPR008007">
    <property type="entry name" value="Peptidase_M42"/>
</dbReference>
<proteinExistence type="inferred from homology"/>
<name>A0A1D2YUF6_9BACI</name>
<dbReference type="Gene3D" id="3.40.630.10">
    <property type="entry name" value="Zn peptidases"/>
    <property type="match status" value="1"/>
</dbReference>
<keyword evidence="3" id="KW-0645">Protease</keyword>
<dbReference type="InterPro" id="IPR051464">
    <property type="entry name" value="Peptidase_M42_aminopept"/>
</dbReference>
<reference evidence="9 10" key="1">
    <citation type="submission" date="2016-09" db="EMBL/GenBank/DDBJ databases">
        <title>Draft genome sequence for the type strain of Vulcanibacillus modesticaldus BR, a strictly anaerobic, moderately thermophilic, and nitrate-reducing bacterium from deep sea-hydrothermal vents of the Mid-Atlantic Ridge.</title>
        <authorList>
            <person name="Abin C.A."/>
            <person name="Hollibaugh J.T."/>
        </authorList>
    </citation>
    <scope>NUCLEOTIDE SEQUENCE [LARGE SCALE GENOMIC DNA]</scope>
    <source>
        <strain evidence="9 10">BR</strain>
    </source>
</reference>
<protein>
    <submittedName>
        <fullName evidence="9">Peptidase M28</fullName>
    </submittedName>
</protein>
<feature type="binding site" evidence="8">
    <location>
        <position position="64"/>
    </location>
    <ligand>
        <name>Zn(2+)</name>
        <dbReference type="ChEBI" id="CHEBI:29105"/>
        <label>1</label>
    </ligand>
</feature>
<dbReference type="InterPro" id="IPR023367">
    <property type="entry name" value="Peptidase_M42_dom2"/>
</dbReference>
<feature type="binding site" evidence="8">
    <location>
        <position position="233"/>
    </location>
    <ligand>
        <name>Zn(2+)</name>
        <dbReference type="ChEBI" id="CHEBI:29105"/>
        <label>1</label>
    </ligand>
</feature>
<evidence type="ECO:0000256" key="8">
    <source>
        <dbReference type="PIRSR" id="PIRSR001123-2"/>
    </source>
</evidence>
<keyword evidence="4 8" id="KW-0479">Metal-binding</keyword>
<keyword evidence="10" id="KW-1185">Reference proteome</keyword>
<dbReference type="Pfam" id="PF05343">
    <property type="entry name" value="Peptidase_M42"/>
    <property type="match status" value="1"/>
</dbReference>
<dbReference type="SUPFAM" id="SSF101821">
    <property type="entry name" value="Aminopeptidase/glucanase lid domain"/>
    <property type="match status" value="1"/>
</dbReference>
<dbReference type="CDD" id="cd05656">
    <property type="entry name" value="M42_Frv"/>
    <property type="match status" value="1"/>
</dbReference>
<feature type="binding site" evidence="8">
    <location>
        <position position="211"/>
    </location>
    <ligand>
        <name>Zn(2+)</name>
        <dbReference type="ChEBI" id="CHEBI:29105"/>
        <label>2</label>
    </ligand>
</feature>
<dbReference type="AlphaFoldDB" id="A0A1D2YUF6"/>
<evidence type="ECO:0000256" key="7">
    <source>
        <dbReference type="PIRSR" id="PIRSR001123-1"/>
    </source>
</evidence>
<dbReference type="OrthoDB" id="9772053at2"/>
<evidence type="ECO:0000313" key="9">
    <source>
        <dbReference type="EMBL" id="OEF99342.1"/>
    </source>
</evidence>
<evidence type="ECO:0000256" key="5">
    <source>
        <dbReference type="ARBA" id="ARBA00022801"/>
    </source>
</evidence>
<feature type="active site" description="Proton acceptor" evidence="7">
    <location>
        <position position="210"/>
    </location>
</feature>
<dbReference type="GO" id="GO:0046872">
    <property type="term" value="F:metal ion binding"/>
    <property type="evidence" value="ECO:0007669"/>
    <property type="project" value="UniProtKB-UniRule"/>
</dbReference>
<evidence type="ECO:0000256" key="4">
    <source>
        <dbReference type="ARBA" id="ARBA00022723"/>
    </source>
</evidence>
<feature type="binding site" evidence="8">
    <location>
        <position position="178"/>
    </location>
    <ligand>
        <name>Zn(2+)</name>
        <dbReference type="ChEBI" id="CHEBI:29105"/>
        <label>1</label>
    </ligand>
</feature>
<accession>A0A1D2YUF6</accession>
<dbReference type="PIRSF" id="PIRSF001123">
    <property type="entry name" value="PepA_GA"/>
    <property type="match status" value="1"/>
</dbReference>
<dbReference type="SUPFAM" id="SSF53187">
    <property type="entry name" value="Zn-dependent exopeptidases"/>
    <property type="match status" value="1"/>
</dbReference>
<gene>
    <name evidence="9" type="ORF">BHF71_01765</name>
</gene>
<evidence type="ECO:0000313" key="10">
    <source>
        <dbReference type="Proteomes" id="UP000243739"/>
    </source>
</evidence>
<dbReference type="GO" id="GO:0006508">
    <property type="term" value="P:proteolysis"/>
    <property type="evidence" value="ECO:0007669"/>
    <property type="project" value="UniProtKB-KW"/>
</dbReference>
<sequence length="357" mass="39399">MEDLTLKMLKELTEAPGVPGNEGPAREVMRKYIKPYADEVYTDNLGSLIAKRGNNGPKILLAGHLDEVGFMVKRITEDGYIKFQPLGGWWEQVMLAQRVVIHTRKGEITGIIGSKPPHILPPEARKKPVEKKDMFIDIGAKDKEEAMEFGVRPGDPIIPVSPFTVLKNPKMLMAKAWDNRIGCAITIEVLKRLQSEQHDNIVYGVGTVQEEVGIRGAQTTVNTIQPDVAFAIDVGLAGDTPGITPDETDSKLGKGPQITLFDATMVPHTGLRDFVVEIAEEENIPFQYESLAGGGTDAGRFHLYGKGVPSLVIGVPTRYIHSHAGILHRDDFENAIDLLVKVIKRLDEKTVQEIKNR</sequence>
<dbReference type="RefSeq" id="WP_069656735.1">
    <property type="nucleotide sequence ID" value="NZ_MIJF01000024.1"/>
</dbReference>
<keyword evidence="2" id="KW-0031">Aminopeptidase</keyword>
<keyword evidence="5" id="KW-0378">Hydrolase</keyword>
<dbReference type="Gene3D" id="2.40.30.40">
    <property type="entry name" value="Peptidase M42, domain 2"/>
    <property type="match status" value="1"/>
</dbReference>
<comment type="cofactor">
    <cofactor evidence="8">
        <name>a divalent metal cation</name>
        <dbReference type="ChEBI" id="CHEBI:60240"/>
    </cofactor>
    <text evidence="8">Binds 2 divalent metal cations per subunit.</text>
</comment>
<organism evidence="9 10">
    <name type="scientific">Vulcanibacillus modesticaldus</name>
    <dbReference type="NCBI Taxonomy" id="337097"/>
    <lineage>
        <taxon>Bacteria</taxon>
        <taxon>Bacillati</taxon>
        <taxon>Bacillota</taxon>
        <taxon>Bacilli</taxon>
        <taxon>Bacillales</taxon>
        <taxon>Bacillaceae</taxon>
        <taxon>Vulcanibacillus</taxon>
    </lineage>
</organism>
<evidence type="ECO:0000256" key="2">
    <source>
        <dbReference type="ARBA" id="ARBA00022438"/>
    </source>
</evidence>
<feature type="binding site" evidence="8">
    <location>
        <position position="178"/>
    </location>
    <ligand>
        <name>Zn(2+)</name>
        <dbReference type="ChEBI" id="CHEBI:29105"/>
        <label>2</label>
    </ligand>
</feature>
<feature type="binding site" evidence="8">
    <location>
        <position position="321"/>
    </location>
    <ligand>
        <name>Zn(2+)</name>
        <dbReference type="ChEBI" id="CHEBI:29105"/>
        <label>2</label>
    </ligand>
</feature>